<proteinExistence type="predicted"/>
<protein>
    <submittedName>
        <fullName evidence="1">16634_t:CDS:1</fullName>
    </submittedName>
</protein>
<keyword evidence="2" id="KW-1185">Reference proteome</keyword>
<accession>A0ACA9N858</accession>
<dbReference type="Proteomes" id="UP000789702">
    <property type="component" value="Unassembled WGS sequence"/>
</dbReference>
<gene>
    <name evidence="1" type="ORF">DHETER_LOCUS8771</name>
</gene>
<sequence length="162" mass="18987">MVLKPILKQDRQQYMNAFHQLYDSSDMQYLSEILLPIKDAILSVEANHSTLADYQLCHIQIIKIISIIMSDIAETVFKEFEEERLVEEEDIELSNPTEDLYSNELDLNLNVLNFIDLCSSVFTNSEDRYENEVSNKIESDDDLQENEYDVDKIVSRQFNDSY</sequence>
<organism evidence="1 2">
    <name type="scientific">Dentiscutata heterogama</name>
    <dbReference type="NCBI Taxonomy" id="1316150"/>
    <lineage>
        <taxon>Eukaryota</taxon>
        <taxon>Fungi</taxon>
        <taxon>Fungi incertae sedis</taxon>
        <taxon>Mucoromycota</taxon>
        <taxon>Glomeromycotina</taxon>
        <taxon>Glomeromycetes</taxon>
        <taxon>Diversisporales</taxon>
        <taxon>Gigasporaceae</taxon>
        <taxon>Dentiscutata</taxon>
    </lineage>
</organism>
<reference evidence="1" key="1">
    <citation type="submission" date="2021-06" db="EMBL/GenBank/DDBJ databases">
        <authorList>
            <person name="Kallberg Y."/>
            <person name="Tangrot J."/>
            <person name="Rosling A."/>
        </authorList>
    </citation>
    <scope>NUCLEOTIDE SEQUENCE</scope>
    <source>
        <strain evidence="1">IL203A</strain>
    </source>
</reference>
<evidence type="ECO:0000313" key="2">
    <source>
        <dbReference type="Proteomes" id="UP000789702"/>
    </source>
</evidence>
<comment type="caution">
    <text evidence="1">The sequence shown here is derived from an EMBL/GenBank/DDBJ whole genome shotgun (WGS) entry which is preliminary data.</text>
</comment>
<dbReference type="EMBL" id="CAJVPU010014342">
    <property type="protein sequence ID" value="CAG8639364.1"/>
    <property type="molecule type" value="Genomic_DNA"/>
</dbReference>
<evidence type="ECO:0000313" key="1">
    <source>
        <dbReference type="EMBL" id="CAG8639364.1"/>
    </source>
</evidence>
<name>A0ACA9N858_9GLOM</name>